<name>A0A0Q0XAZ6_9PSED</name>
<accession>A0A0Q0XAZ6</accession>
<dbReference type="RefSeq" id="WP_055102091.1">
    <property type="nucleotide sequence ID" value="NZ_LLWH01000071.1"/>
</dbReference>
<evidence type="ECO:0000313" key="1">
    <source>
        <dbReference type="EMBL" id="KQB54497.1"/>
    </source>
</evidence>
<comment type="caution">
    <text evidence="1">The sequence shown here is derived from an EMBL/GenBank/DDBJ whole genome shotgun (WGS) entry which is preliminary data.</text>
</comment>
<evidence type="ECO:0008006" key="3">
    <source>
        <dbReference type="Google" id="ProtNLM"/>
    </source>
</evidence>
<dbReference type="EMBL" id="LLWH01000071">
    <property type="protein sequence ID" value="KQB54497.1"/>
    <property type="molecule type" value="Genomic_DNA"/>
</dbReference>
<dbReference type="Proteomes" id="UP000050342">
    <property type="component" value="Unassembled WGS sequence"/>
</dbReference>
<dbReference type="NCBIfam" id="TIGR02610">
    <property type="entry name" value="PHA_gran_rgn"/>
    <property type="match status" value="1"/>
</dbReference>
<reference evidence="1 2" key="1">
    <citation type="submission" date="2015-10" db="EMBL/GenBank/DDBJ databases">
        <title>Pseudomonas helleri sp. nov. and Pseudomonas weihenstephanensis sp. nov., isolated from raw cows milk.</title>
        <authorList>
            <person name="Von Neubeck M."/>
            <person name="Huptas C."/>
            <person name="Wenning M."/>
            <person name="Scherer S."/>
        </authorList>
    </citation>
    <scope>NUCLEOTIDE SEQUENCE [LARGE SCALE GENOMIC DNA]</scope>
    <source>
        <strain evidence="1 2">BSTT44</strain>
    </source>
</reference>
<dbReference type="AlphaFoldDB" id="A0A0Q0XAZ6"/>
<dbReference type="OrthoDB" id="287584at2"/>
<organism evidence="1 2">
    <name type="scientific">Pseudomonas endophytica</name>
    <dbReference type="NCBI Taxonomy" id="1563157"/>
    <lineage>
        <taxon>Bacteria</taxon>
        <taxon>Pseudomonadati</taxon>
        <taxon>Pseudomonadota</taxon>
        <taxon>Gammaproteobacteria</taxon>
        <taxon>Pseudomonadales</taxon>
        <taxon>Pseudomonadaceae</taxon>
        <taxon>Pseudomonas</taxon>
    </lineage>
</organism>
<keyword evidence="2" id="KW-1185">Reference proteome</keyword>
<dbReference type="InterPro" id="IPR013433">
    <property type="entry name" value="PHA_gran_rgn"/>
</dbReference>
<evidence type="ECO:0000313" key="2">
    <source>
        <dbReference type="Proteomes" id="UP000050342"/>
    </source>
</evidence>
<dbReference type="Pfam" id="PF09650">
    <property type="entry name" value="PHA_gran_rgn"/>
    <property type="match status" value="1"/>
</dbReference>
<sequence>MAKEIYIKRAHALALDEAVKRAQALVAKLADEYSLSHKWAGPVGSIKHGMTGVTGGIEIFKDAVVVHVDLSFFYRTFKGLIESKIHEALDQELGPV</sequence>
<protein>
    <recommendedName>
        <fullName evidence="3">Polyhydroxyalkanoic acid system protein</fullName>
    </recommendedName>
</protein>
<proteinExistence type="predicted"/>
<gene>
    <name evidence="1" type="ORF">AQS70_21595</name>
</gene>